<dbReference type="AlphaFoldDB" id="A0A0G1MVU1"/>
<evidence type="ECO:0000313" key="4">
    <source>
        <dbReference type="Proteomes" id="UP000034653"/>
    </source>
</evidence>
<dbReference type="InterPro" id="IPR039430">
    <property type="entry name" value="Thymidylate_kin-like_dom"/>
</dbReference>
<name>A0A0G1MVU1_9BACT</name>
<organism evidence="3 4">
    <name type="scientific">Candidatus Woesebacteria bacterium GW2011_GWA1_45_8</name>
    <dbReference type="NCBI Taxonomy" id="1618559"/>
    <lineage>
        <taxon>Bacteria</taxon>
        <taxon>Candidatus Woeseibacteriota</taxon>
    </lineage>
</organism>
<evidence type="ECO:0000313" key="3">
    <source>
        <dbReference type="EMBL" id="KKU12426.1"/>
    </source>
</evidence>
<dbReference type="Gene3D" id="3.40.50.300">
    <property type="entry name" value="P-loop containing nucleotide triphosphate hydrolases"/>
    <property type="match status" value="1"/>
</dbReference>
<dbReference type="InterPro" id="IPR027417">
    <property type="entry name" value="P-loop_NTPase"/>
</dbReference>
<gene>
    <name evidence="3" type="ORF">UX19_C0001G0030</name>
</gene>
<feature type="region of interest" description="Disordered" evidence="1">
    <location>
        <begin position="80"/>
        <end position="103"/>
    </location>
</feature>
<evidence type="ECO:0000256" key="1">
    <source>
        <dbReference type="SAM" id="MobiDB-lite"/>
    </source>
</evidence>
<reference evidence="3 4" key="1">
    <citation type="journal article" date="2015" name="Nature">
        <title>rRNA introns, odd ribosomes, and small enigmatic genomes across a large radiation of phyla.</title>
        <authorList>
            <person name="Brown C.T."/>
            <person name="Hug L.A."/>
            <person name="Thomas B.C."/>
            <person name="Sharon I."/>
            <person name="Castelle C.J."/>
            <person name="Singh A."/>
            <person name="Wilkins M.J."/>
            <person name="Williams K.H."/>
            <person name="Banfield J.F."/>
        </authorList>
    </citation>
    <scope>NUCLEOTIDE SEQUENCE [LARGE SCALE GENOMIC DNA]</scope>
</reference>
<sequence>MTGALIAHRADIYREHVEAKLEKGMVVIANRGEPATLAYQTARKEIGMEEVWSMHRESGIRKPGLVVLTICSPNIAADREKTDSSYARREREGGGGLSGKITRESGLKNNEMLERRRKIHKQYILAGRFLREKGTPVLTLDTEKMNVDEEANLALTFAGLDR</sequence>
<proteinExistence type="predicted"/>
<comment type="caution">
    <text evidence="3">The sequence shown here is derived from an EMBL/GenBank/DDBJ whole genome shotgun (WGS) entry which is preliminary data.</text>
</comment>
<dbReference type="Pfam" id="PF02223">
    <property type="entry name" value="Thymidylate_kin"/>
    <property type="match status" value="1"/>
</dbReference>
<dbReference type="EMBL" id="LCLG01000001">
    <property type="protein sequence ID" value="KKU12426.1"/>
    <property type="molecule type" value="Genomic_DNA"/>
</dbReference>
<accession>A0A0G1MVU1</accession>
<feature type="domain" description="Thymidylate kinase-like" evidence="2">
    <location>
        <begin position="6"/>
        <end position="85"/>
    </location>
</feature>
<protein>
    <recommendedName>
        <fullName evidence="2">Thymidylate kinase-like domain-containing protein</fullName>
    </recommendedName>
</protein>
<evidence type="ECO:0000259" key="2">
    <source>
        <dbReference type="Pfam" id="PF02223"/>
    </source>
</evidence>
<feature type="compositionally biased region" description="Basic and acidic residues" evidence="1">
    <location>
        <begin position="80"/>
        <end position="93"/>
    </location>
</feature>
<dbReference type="Proteomes" id="UP000034653">
    <property type="component" value="Unassembled WGS sequence"/>
</dbReference>
<dbReference type="SUPFAM" id="SSF52540">
    <property type="entry name" value="P-loop containing nucleoside triphosphate hydrolases"/>
    <property type="match status" value="1"/>
</dbReference>